<feature type="domain" description="N-acetyltransferase" evidence="9">
    <location>
        <begin position="8"/>
        <end position="157"/>
    </location>
</feature>
<dbReference type="OrthoDB" id="10039976at2759"/>
<evidence type="ECO:0000256" key="8">
    <source>
        <dbReference type="RuleBase" id="RU365086"/>
    </source>
</evidence>
<comment type="pathway">
    <text evidence="1 8">Nucleotide-sugar biosynthesis; UDP-N-acetyl-alpha-D-glucosamine biosynthesis; N-acetyl-alpha-D-glucosamine 1-phosphate from alpha-D-glucosamine 6-phosphate (route I): step 1/2.</text>
</comment>
<protein>
    <recommendedName>
        <fullName evidence="7 8">Glucosamine 6-phosphate N-acetyltransferase</fullName>
        <ecNumber evidence="3 8">2.3.1.4</ecNumber>
    </recommendedName>
</protein>
<dbReference type="InterPro" id="IPR000182">
    <property type="entry name" value="GNAT_dom"/>
</dbReference>
<dbReference type="AlphaFoldDB" id="A0A1G4INL0"/>
<comment type="catalytic activity">
    <reaction evidence="6 8">
        <text>D-glucosamine 6-phosphate + acetyl-CoA = N-acetyl-D-glucosamine 6-phosphate + CoA + H(+)</text>
        <dbReference type="Rhea" id="RHEA:10292"/>
        <dbReference type="ChEBI" id="CHEBI:15378"/>
        <dbReference type="ChEBI" id="CHEBI:57287"/>
        <dbReference type="ChEBI" id="CHEBI:57288"/>
        <dbReference type="ChEBI" id="CHEBI:57513"/>
        <dbReference type="ChEBI" id="CHEBI:58725"/>
        <dbReference type="EC" id="2.3.1.4"/>
    </reaction>
</comment>
<dbReference type="EMBL" id="LT598483">
    <property type="protein sequence ID" value="SCU78042.1"/>
    <property type="molecule type" value="Genomic_DNA"/>
</dbReference>
<gene>
    <name evidence="10" type="ORF">LAME_0A03070G</name>
</gene>
<sequence length="157" mass="17529">MPVLPPGYSIRRLQARDFEDVVETLKVLTVVGDVTRTQFEETLAYWKSVTLKVGAHSVPTYNPHVVVNAGGRVVATGTVLIERKIIRNCGLVGHVEDIAVAKDQQGKQLGLLLIQYLTDLAHETGCYKVILDCDEKNVGFYEKCGYRRCGVEMDHRL</sequence>
<dbReference type="PANTHER" id="PTHR13355:SF11">
    <property type="entry name" value="GLUCOSAMINE 6-PHOSPHATE N-ACETYLTRANSFERASE"/>
    <property type="match status" value="1"/>
</dbReference>
<dbReference type="GO" id="GO:0004343">
    <property type="term" value="F:glucosamine 6-phosphate N-acetyltransferase activity"/>
    <property type="evidence" value="ECO:0007669"/>
    <property type="project" value="UniProtKB-UniRule"/>
</dbReference>
<evidence type="ECO:0000256" key="2">
    <source>
        <dbReference type="ARBA" id="ARBA00006048"/>
    </source>
</evidence>
<dbReference type="Gene3D" id="3.40.630.30">
    <property type="match status" value="1"/>
</dbReference>
<keyword evidence="5 8" id="KW-0012">Acyltransferase</keyword>
<dbReference type="GO" id="GO:0006048">
    <property type="term" value="P:UDP-N-acetylglucosamine biosynthetic process"/>
    <property type="evidence" value="ECO:0007669"/>
    <property type="project" value="UniProtKB-UniRule"/>
</dbReference>
<proteinExistence type="inferred from homology"/>
<accession>A0A1G4INL0</accession>
<dbReference type="CDD" id="cd04301">
    <property type="entry name" value="NAT_SF"/>
    <property type="match status" value="1"/>
</dbReference>
<dbReference type="Pfam" id="PF00583">
    <property type="entry name" value="Acetyltransf_1"/>
    <property type="match status" value="1"/>
</dbReference>
<evidence type="ECO:0000256" key="6">
    <source>
        <dbReference type="ARBA" id="ARBA00048964"/>
    </source>
</evidence>
<evidence type="ECO:0000256" key="5">
    <source>
        <dbReference type="ARBA" id="ARBA00023315"/>
    </source>
</evidence>
<comment type="similarity">
    <text evidence="2 8">Belongs to the acetyltransferase family. GNA1 subfamily.</text>
</comment>
<evidence type="ECO:0000313" key="10">
    <source>
        <dbReference type="EMBL" id="SCU78042.1"/>
    </source>
</evidence>
<reference evidence="11" key="1">
    <citation type="submission" date="2016-03" db="EMBL/GenBank/DDBJ databases">
        <authorList>
            <person name="Devillers Hugo."/>
        </authorList>
    </citation>
    <scope>NUCLEOTIDE SEQUENCE [LARGE SCALE GENOMIC DNA]</scope>
</reference>
<organism evidence="10 11">
    <name type="scientific">Lachancea meyersii CBS 8951</name>
    <dbReference type="NCBI Taxonomy" id="1266667"/>
    <lineage>
        <taxon>Eukaryota</taxon>
        <taxon>Fungi</taxon>
        <taxon>Dikarya</taxon>
        <taxon>Ascomycota</taxon>
        <taxon>Saccharomycotina</taxon>
        <taxon>Saccharomycetes</taxon>
        <taxon>Saccharomycetales</taxon>
        <taxon>Saccharomycetaceae</taxon>
        <taxon>Lachancea</taxon>
    </lineage>
</organism>
<dbReference type="SUPFAM" id="SSF55729">
    <property type="entry name" value="Acyl-CoA N-acyltransferases (Nat)"/>
    <property type="match status" value="1"/>
</dbReference>
<dbReference type="InterPro" id="IPR016181">
    <property type="entry name" value="Acyl_CoA_acyltransferase"/>
</dbReference>
<dbReference type="FunFam" id="3.40.630.30:FF:000136">
    <property type="entry name" value="Glucosamine 6-phosphate N-acetyltransferase"/>
    <property type="match status" value="1"/>
</dbReference>
<dbReference type="EC" id="2.3.1.4" evidence="3 8"/>
<evidence type="ECO:0000256" key="7">
    <source>
        <dbReference type="ARBA" id="ARBA00069869"/>
    </source>
</evidence>
<keyword evidence="11" id="KW-1185">Reference proteome</keyword>
<name>A0A1G4INL0_9SACH</name>
<evidence type="ECO:0000256" key="3">
    <source>
        <dbReference type="ARBA" id="ARBA00012703"/>
    </source>
</evidence>
<evidence type="ECO:0000259" key="9">
    <source>
        <dbReference type="PROSITE" id="PS51186"/>
    </source>
</evidence>
<keyword evidence="4 8" id="KW-0808">Transferase</keyword>
<dbReference type="PROSITE" id="PS51186">
    <property type="entry name" value="GNAT"/>
    <property type="match status" value="1"/>
</dbReference>
<dbReference type="PANTHER" id="PTHR13355">
    <property type="entry name" value="GLUCOSAMINE 6-PHOSPHATE N-ACETYLTRANSFERASE"/>
    <property type="match status" value="1"/>
</dbReference>
<dbReference type="Proteomes" id="UP000191144">
    <property type="component" value="Chromosome A"/>
</dbReference>
<dbReference type="UniPathway" id="UPA00113">
    <property type="reaction ID" value="UER00529"/>
</dbReference>
<evidence type="ECO:0000313" key="11">
    <source>
        <dbReference type="Proteomes" id="UP000191144"/>
    </source>
</evidence>
<evidence type="ECO:0000256" key="4">
    <source>
        <dbReference type="ARBA" id="ARBA00022679"/>
    </source>
</evidence>
<dbReference type="InterPro" id="IPR039143">
    <property type="entry name" value="GNPNAT1-like"/>
</dbReference>
<evidence type="ECO:0000256" key="1">
    <source>
        <dbReference type="ARBA" id="ARBA00004832"/>
    </source>
</evidence>